<accession>A0A4S2JVC2</accession>
<dbReference type="Pfam" id="PF05699">
    <property type="entry name" value="Dimer_Tnp_hAT"/>
    <property type="match status" value="1"/>
</dbReference>
<dbReference type="SUPFAM" id="SSF140996">
    <property type="entry name" value="Hermes dimerisation domain"/>
    <property type="match status" value="1"/>
</dbReference>
<proteinExistence type="predicted"/>
<dbReference type="SUPFAM" id="SSF53098">
    <property type="entry name" value="Ribonuclease H-like"/>
    <property type="match status" value="1"/>
</dbReference>
<comment type="caution">
    <text evidence="2">The sequence shown here is derived from an EMBL/GenBank/DDBJ whole genome shotgun (WGS) entry which is preliminary data.</text>
</comment>
<dbReference type="InterPro" id="IPR052717">
    <property type="entry name" value="Vacuolar_transposase_reg"/>
</dbReference>
<name>A0A4S2JVC2_9HYME</name>
<dbReference type="AlphaFoldDB" id="A0A4S2JVC2"/>
<dbReference type="EMBL" id="QBLH01003394">
    <property type="protein sequence ID" value="TGZ38549.1"/>
    <property type="molecule type" value="Genomic_DNA"/>
</dbReference>
<dbReference type="Proteomes" id="UP000310200">
    <property type="component" value="Unassembled WGS sequence"/>
</dbReference>
<dbReference type="PANTHER" id="PTHR46169:SF15">
    <property type="entry name" value="INNER CENTROMERE PROTEIN A-LIKE ISOFORM X1-RELATED"/>
    <property type="match status" value="1"/>
</dbReference>
<dbReference type="InterPro" id="IPR012337">
    <property type="entry name" value="RNaseH-like_sf"/>
</dbReference>
<dbReference type="GO" id="GO:0046983">
    <property type="term" value="F:protein dimerization activity"/>
    <property type="evidence" value="ECO:0007669"/>
    <property type="project" value="InterPro"/>
</dbReference>
<dbReference type="STRING" id="300112.A0A4S2JVC2"/>
<organism evidence="2 3">
    <name type="scientific">Temnothorax longispinosus</name>
    <dbReference type="NCBI Taxonomy" id="300112"/>
    <lineage>
        <taxon>Eukaryota</taxon>
        <taxon>Metazoa</taxon>
        <taxon>Ecdysozoa</taxon>
        <taxon>Arthropoda</taxon>
        <taxon>Hexapoda</taxon>
        <taxon>Insecta</taxon>
        <taxon>Pterygota</taxon>
        <taxon>Neoptera</taxon>
        <taxon>Endopterygota</taxon>
        <taxon>Hymenoptera</taxon>
        <taxon>Apocrita</taxon>
        <taxon>Aculeata</taxon>
        <taxon>Formicoidea</taxon>
        <taxon>Formicidae</taxon>
        <taxon>Myrmicinae</taxon>
        <taxon>Temnothorax</taxon>
    </lineage>
</organism>
<evidence type="ECO:0000313" key="2">
    <source>
        <dbReference type="EMBL" id="TGZ38549.1"/>
    </source>
</evidence>
<dbReference type="GO" id="GO:0005634">
    <property type="term" value="C:nucleus"/>
    <property type="evidence" value="ECO:0007669"/>
    <property type="project" value="TreeGrafter"/>
</dbReference>
<dbReference type="InterPro" id="IPR008906">
    <property type="entry name" value="HATC_C_dom"/>
</dbReference>
<reference evidence="2 3" key="1">
    <citation type="journal article" date="2019" name="Philos. Trans. R. Soc. Lond., B, Biol. Sci.">
        <title>Ant behaviour and brain gene expression of defending hosts depend on the ecological success of the intruding social parasite.</title>
        <authorList>
            <person name="Kaur R."/>
            <person name="Stoldt M."/>
            <person name="Jongepier E."/>
            <person name="Feldmeyer B."/>
            <person name="Menzel F."/>
            <person name="Bornberg-Bauer E."/>
            <person name="Foitzik S."/>
        </authorList>
    </citation>
    <scope>NUCLEOTIDE SEQUENCE [LARGE SCALE GENOMIC DNA]</scope>
    <source>
        <tissue evidence="2">Whole body</tissue>
    </source>
</reference>
<evidence type="ECO:0000313" key="3">
    <source>
        <dbReference type="Proteomes" id="UP000310200"/>
    </source>
</evidence>
<gene>
    <name evidence="2" type="ORF">DBV15_12606</name>
</gene>
<keyword evidence="3" id="KW-1185">Reference proteome</keyword>
<protein>
    <recommendedName>
        <fullName evidence="1">HAT C-terminal dimerisation domain-containing protein</fullName>
    </recommendedName>
</protein>
<dbReference type="PANTHER" id="PTHR46169">
    <property type="entry name" value="DNA REPLICATION-RELATED ELEMENT FACTOR, ISOFORM A"/>
    <property type="match status" value="1"/>
</dbReference>
<dbReference type="GO" id="GO:0006357">
    <property type="term" value="P:regulation of transcription by RNA polymerase II"/>
    <property type="evidence" value="ECO:0007669"/>
    <property type="project" value="TreeGrafter"/>
</dbReference>
<evidence type="ECO:0000259" key="1">
    <source>
        <dbReference type="Pfam" id="PF05699"/>
    </source>
</evidence>
<feature type="domain" description="HAT C-terminal dimerisation" evidence="1">
    <location>
        <begin position="394"/>
        <end position="470"/>
    </location>
</feature>
<sequence>MDSIASSSLSYANTERAESLQSSCSFYDLGKSRPELGTNKTANQLNTGESDGGLSAAKITNAILFMIAADNCPLSIVENRGFRALMKTTSPLYNIPSRKTITKDIELKYHQMKNAFRDNITATTTHTLTCDIWTDTSNQSYLGITDHYLTTELEIKNGCLAVLPLSERHTADYISLNLRDCLESFGIKTSNVTAMVTDSGANIKKAAIDTFGASKHIPCFAHTLSHVVPSVMRTLPQVENCVLLLRPIENVITEISGETYPTGSMAIPIIRCMEIALNNCKPVTNIGQDMKSKIIAKIEDKFKEIETCELLAISTILDPRLKKIHFRSTLTASNAIANINEEMKSTSSHSAISVAPNPKPSESFTHSISVWDFHDNLVANDMQSNSDSSELHLELRQYLNQPVISRQENPIKYWQSVKNAFPKLYVLAVKYLNVIATSVSSERLFSKAGALKTERRNRLSGKRLNMLLFLGSLSEKDWGLA</sequence>